<proteinExistence type="predicted"/>
<dbReference type="EMBL" id="QQAY01000010">
    <property type="protein sequence ID" value="RDI41080.1"/>
    <property type="molecule type" value="Genomic_DNA"/>
</dbReference>
<comment type="caution">
    <text evidence="2">The sequence shown here is derived from an EMBL/GenBank/DDBJ whole genome shotgun (WGS) entry which is preliminary data.</text>
</comment>
<protein>
    <submittedName>
        <fullName evidence="2">Uncharacterized protein</fullName>
    </submittedName>
</protein>
<evidence type="ECO:0000313" key="2">
    <source>
        <dbReference type="EMBL" id="RDI41080.1"/>
    </source>
</evidence>
<evidence type="ECO:0000256" key="1">
    <source>
        <dbReference type="SAM" id="Phobius"/>
    </source>
</evidence>
<dbReference type="Proteomes" id="UP000255326">
    <property type="component" value="Unassembled WGS sequence"/>
</dbReference>
<feature type="transmembrane region" description="Helical" evidence="1">
    <location>
        <begin position="20"/>
        <end position="43"/>
    </location>
</feature>
<dbReference type="AlphaFoldDB" id="A0A370GCX8"/>
<evidence type="ECO:0000313" key="3">
    <source>
        <dbReference type="Proteomes" id="UP000255326"/>
    </source>
</evidence>
<accession>A0A370GCX8</accession>
<sequence>MGLYLWKDYLPQHQGDNIKVWLDILRIEHLIFLYIPSMIALVASIFYKPYLMVLAFLLSLPVTRFLGVNGFIDTFPLVYYPLICYLVSFFLMLVIKEEVPKN</sequence>
<name>A0A370GCX8_9BACI</name>
<organism evidence="2 3">
    <name type="scientific">Falsibacillus pallidus</name>
    <dbReference type="NCBI Taxonomy" id="493781"/>
    <lineage>
        <taxon>Bacteria</taxon>
        <taxon>Bacillati</taxon>
        <taxon>Bacillota</taxon>
        <taxon>Bacilli</taxon>
        <taxon>Bacillales</taxon>
        <taxon>Bacillaceae</taxon>
        <taxon>Falsibacillus</taxon>
    </lineage>
</organism>
<keyword evidence="1" id="KW-0812">Transmembrane</keyword>
<keyword evidence="1" id="KW-1133">Transmembrane helix</keyword>
<feature type="transmembrane region" description="Helical" evidence="1">
    <location>
        <begin position="50"/>
        <end position="72"/>
    </location>
</feature>
<reference evidence="2 3" key="1">
    <citation type="submission" date="2018-07" db="EMBL/GenBank/DDBJ databases">
        <title>Genomic Encyclopedia of Type Strains, Phase IV (KMG-IV): sequencing the most valuable type-strain genomes for metagenomic binning, comparative biology and taxonomic classification.</title>
        <authorList>
            <person name="Goeker M."/>
        </authorList>
    </citation>
    <scope>NUCLEOTIDE SEQUENCE [LARGE SCALE GENOMIC DNA]</scope>
    <source>
        <strain evidence="2 3">DSM 25281</strain>
    </source>
</reference>
<keyword evidence="3" id="KW-1185">Reference proteome</keyword>
<gene>
    <name evidence="2" type="ORF">DFR59_11084</name>
</gene>
<feature type="transmembrane region" description="Helical" evidence="1">
    <location>
        <begin position="78"/>
        <end position="95"/>
    </location>
</feature>
<keyword evidence="1" id="KW-0472">Membrane</keyword>